<dbReference type="GO" id="GO:0005886">
    <property type="term" value="C:plasma membrane"/>
    <property type="evidence" value="ECO:0007669"/>
    <property type="project" value="TreeGrafter"/>
</dbReference>
<dbReference type="InterPro" id="IPR035963">
    <property type="entry name" value="FERM_2"/>
</dbReference>
<dbReference type="Gene3D" id="3.10.20.90">
    <property type="entry name" value="Phosphatidylinositol 3-kinase Catalytic Subunit, Chain A, domain 1"/>
    <property type="match status" value="1"/>
</dbReference>
<proteinExistence type="predicted"/>
<dbReference type="EMBL" id="VZSX01000400">
    <property type="protein sequence ID" value="NXA44030.1"/>
    <property type="molecule type" value="Genomic_DNA"/>
</dbReference>
<dbReference type="OrthoDB" id="2142533at2759"/>
<feature type="non-terminal residue" evidence="4">
    <location>
        <position position="304"/>
    </location>
</feature>
<dbReference type="Pfam" id="PF24522">
    <property type="entry name" value="KRIT1_FRMD8_FERM_C"/>
    <property type="match status" value="1"/>
</dbReference>
<feature type="compositionally biased region" description="Low complexity" evidence="1">
    <location>
        <begin position="159"/>
        <end position="174"/>
    </location>
</feature>
<name>A0A7K7VRG9_EUDEL</name>
<dbReference type="Proteomes" id="UP000533954">
    <property type="component" value="Unassembled WGS sequence"/>
</dbReference>
<dbReference type="Gene3D" id="2.30.29.30">
    <property type="entry name" value="Pleckstrin-homology domain (PH domain)/Phosphotyrosine-binding domain (PTB)"/>
    <property type="match status" value="1"/>
</dbReference>
<dbReference type="SUPFAM" id="SSF47031">
    <property type="entry name" value="Second domain of FERM"/>
    <property type="match status" value="1"/>
</dbReference>
<dbReference type="Gene3D" id="1.20.80.10">
    <property type="match status" value="1"/>
</dbReference>
<dbReference type="Pfam" id="PF00373">
    <property type="entry name" value="FERM_M"/>
    <property type="match status" value="1"/>
</dbReference>
<protein>
    <submittedName>
        <fullName evidence="4">FRMD8 protein</fullName>
    </submittedName>
</protein>
<dbReference type="PANTHER" id="PTHR13283">
    <property type="entry name" value="KREV INTERACTION TRAPPED 1-RELATED"/>
    <property type="match status" value="1"/>
</dbReference>
<feature type="non-terminal residue" evidence="4">
    <location>
        <position position="1"/>
    </location>
</feature>
<dbReference type="PANTHER" id="PTHR13283:SF10">
    <property type="entry name" value="FERM DOMAIN-CONTAINING PROTEIN 8"/>
    <property type="match status" value="1"/>
</dbReference>
<dbReference type="InterPro" id="IPR011993">
    <property type="entry name" value="PH-like_dom_sf"/>
</dbReference>
<keyword evidence="5" id="KW-1185">Reference proteome</keyword>
<feature type="region of interest" description="Disordered" evidence="1">
    <location>
        <begin position="114"/>
        <end position="175"/>
    </location>
</feature>
<feature type="compositionally biased region" description="Pro residues" evidence="1">
    <location>
        <begin position="147"/>
        <end position="158"/>
    </location>
</feature>
<evidence type="ECO:0000259" key="2">
    <source>
        <dbReference type="Pfam" id="PF00373"/>
    </source>
</evidence>
<sequence length="304" mass="32836">EVQLKPKHQPFRLCRQWPELLLRFSDASDGAIARDEPCLQLRRSVFFPKDEELEVEDAALLRLLYEDARCHAQAGRYPCSPEDGAALGALVCRLRLGPFDERQHSARALRWAQGGDRRPWGTTGGQGAPQARGNLRCGGVFREGPRRPGPNSPAPLPPSSAFFPGSIDRPPGGLLSRGGRRAVSVAVGLGGVTILDPREQEVLLALTLPELSWELVGAGGAPGDEAEAPSGPPELWLEFDGDHEGAPVNRLLRVRSPQAELMSALIECCIALGGGAGPPRPPPLQSQDSVTRPRLQRLNTIDYV</sequence>
<evidence type="ECO:0000313" key="5">
    <source>
        <dbReference type="Proteomes" id="UP000533954"/>
    </source>
</evidence>
<dbReference type="InterPro" id="IPR019748">
    <property type="entry name" value="FERM_central"/>
</dbReference>
<evidence type="ECO:0000313" key="4">
    <source>
        <dbReference type="EMBL" id="NXA44030.1"/>
    </source>
</evidence>
<feature type="domain" description="KRIT1/FRMD8 FERM" evidence="3">
    <location>
        <begin position="182"/>
        <end position="265"/>
    </location>
</feature>
<dbReference type="InterPro" id="IPR051594">
    <property type="entry name" value="KRIT1/FRMD8"/>
</dbReference>
<dbReference type="InterPro" id="IPR057096">
    <property type="entry name" value="KRIT1_FRMD8_FERM_C"/>
</dbReference>
<reference evidence="4 5" key="1">
    <citation type="submission" date="2019-09" db="EMBL/GenBank/DDBJ databases">
        <title>Bird 10,000 Genomes (B10K) Project - Family phase.</title>
        <authorList>
            <person name="Zhang G."/>
        </authorList>
    </citation>
    <scope>NUCLEOTIDE SEQUENCE [LARGE SCALE GENOMIC DNA]</scope>
    <source>
        <strain evidence="4">B10K-LSUMZ-16893</strain>
    </source>
</reference>
<dbReference type="GO" id="GO:0090090">
    <property type="term" value="P:negative regulation of canonical Wnt signaling pathway"/>
    <property type="evidence" value="ECO:0007669"/>
    <property type="project" value="TreeGrafter"/>
</dbReference>
<comment type="caution">
    <text evidence="4">The sequence shown here is derived from an EMBL/GenBank/DDBJ whole genome shotgun (WGS) entry which is preliminary data.</text>
</comment>
<dbReference type="AlphaFoldDB" id="A0A7K7VRG9"/>
<dbReference type="InterPro" id="IPR014352">
    <property type="entry name" value="FERM/acyl-CoA-bd_prot_sf"/>
</dbReference>
<organism evidence="4 5">
    <name type="scientific">Eudromia elegans</name>
    <name type="common">Elegant crested-tinamou</name>
    <dbReference type="NCBI Taxonomy" id="8805"/>
    <lineage>
        <taxon>Eukaryota</taxon>
        <taxon>Metazoa</taxon>
        <taxon>Chordata</taxon>
        <taxon>Craniata</taxon>
        <taxon>Vertebrata</taxon>
        <taxon>Euteleostomi</taxon>
        <taxon>Archelosauria</taxon>
        <taxon>Archosauria</taxon>
        <taxon>Dinosauria</taxon>
        <taxon>Saurischia</taxon>
        <taxon>Theropoda</taxon>
        <taxon>Coelurosauria</taxon>
        <taxon>Aves</taxon>
        <taxon>Palaeognathae</taxon>
        <taxon>Tinamiformes</taxon>
        <taxon>Tinamidae</taxon>
        <taxon>Eudromia</taxon>
    </lineage>
</organism>
<gene>
    <name evidence="4" type="primary">Frmd8</name>
    <name evidence="4" type="ORF">EUDELE_R14969</name>
</gene>
<accession>A0A7K7VRG9</accession>
<evidence type="ECO:0000256" key="1">
    <source>
        <dbReference type="SAM" id="MobiDB-lite"/>
    </source>
</evidence>
<evidence type="ECO:0000259" key="3">
    <source>
        <dbReference type="Pfam" id="PF24522"/>
    </source>
</evidence>
<feature type="region of interest" description="Disordered" evidence="1">
    <location>
        <begin position="217"/>
        <end position="240"/>
    </location>
</feature>
<dbReference type="CDD" id="cd14473">
    <property type="entry name" value="FERM_B-lobe"/>
    <property type="match status" value="1"/>
</dbReference>
<feature type="domain" description="FERM central" evidence="2">
    <location>
        <begin position="51"/>
        <end position="109"/>
    </location>
</feature>